<sequence>MSTQERRCFPNLPDDHPLKTAEMTRENAAQWFGNPFASDIELHCADGRVFFLHKCFVTDSSDLLKSLLDDTEGLPGYTVKASDKICSRRLEPIFRWMYTQQKDAINASNCISMIREAKYLQMHTDFLDMLRQTFVAAWKTTRCMDLLESLPEQAADFSSQEFLQLLDDCVLPPEAHVRLLFNWSRCNKISGEELAQLRQHTREAAPLCGLALLEEICDQSPEDFDNLFSASALVERNRKLNKEEGRFKVSCRNCKKTL</sequence>
<dbReference type="InterPro" id="IPR000210">
    <property type="entry name" value="BTB/POZ_dom"/>
</dbReference>
<feature type="domain" description="BTB" evidence="1">
    <location>
        <begin position="38"/>
        <end position="106"/>
    </location>
</feature>
<dbReference type="Gene3D" id="3.30.710.10">
    <property type="entry name" value="Potassium Channel Kv1.1, Chain A"/>
    <property type="match status" value="1"/>
</dbReference>
<organism evidence="2 3">
    <name type="scientific">Durusdinium trenchii</name>
    <dbReference type="NCBI Taxonomy" id="1381693"/>
    <lineage>
        <taxon>Eukaryota</taxon>
        <taxon>Sar</taxon>
        <taxon>Alveolata</taxon>
        <taxon>Dinophyceae</taxon>
        <taxon>Suessiales</taxon>
        <taxon>Symbiodiniaceae</taxon>
        <taxon>Durusdinium</taxon>
    </lineage>
</organism>
<gene>
    <name evidence="2" type="ORF">CCMP2556_LOCUS8105</name>
</gene>
<proteinExistence type="predicted"/>
<reference evidence="2 3" key="1">
    <citation type="submission" date="2024-02" db="EMBL/GenBank/DDBJ databases">
        <authorList>
            <person name="Chen Y."/>
            <person name="Shah S."/>
            <person name="Dougan E. K."/>
            <person name="Thang M."/>
            <person name="Chan C."/>
        </authorList>
    </citation>
    <scope>NUCLEOTIDE SEQUENCE [LARGE SCALE GENOMIC DNA]</scope>
</reference>
<dbReference type="Pfam" id="PF00651">
    <property type="entry name" value="BTB"/>
    <property type="match status" value="1"/>
</dbReference>
<keyword evidence="3" id="KW-1185">Reference proteome</keyword>
<comment type="caution">
    <text evidence="2">The sequence shown here is derived from an EMBL/GenBank/DDBJ whole genome shotgun (WGS) entry which is preliminary data.</text>
</comment>
<dbReference type="Proteomes" id="UP001642484">
    <property type="component" value="Unassembled WGS sequence"/>
</dbReference>
<protein>
    <recommendedName>
        <fullName evidence="1">BTB domain-containing protein</fullName>
    </recommendedName>
</protein>
<dbReference type="EMBL" id="CAXAMN010003669">
    <property type="protein sequence ID" value="CAK9005559.1"/>
    <property type="molecule type" value="Genomic_DNA"/>
</dbReference>
<evidence type="ECO:0000259" key="1">
    <source>
        <dbReference type="PROSITE" id="PS50097"/>
    </source>
</evidence>
<evidence type="ECO:0000313" key="2">
    <source>
        <dbReference type="EMBL" id="CAK9005559.1"/>
    </source>
</evidence>
<dbReference type="InterPro" id="IPR011333">
    <property type="entry name" value="SKP1/BTB/POZ_sf"/>
</dbReference>
<accession>A0ABP0ITZ9</accession>
<dbReference type="SUPFAM" id="SSF54695">
    <property type="entry name" value="POZ domain"/>
    <property type="match status" value="1"/>
</dbReference>
<evidence type="ECO:0000313" key="3">
    <source>
        <dbReference type="Proteomes" id="UP001642484"/>
    </source>
</evidence>
<name>A0ABP0ITZ9_9DINO</name>
<dbReference type="PROSITE" id="PS50097">
    <property type="entry name" value="BTB"/>
    <property type="match status" value="1"/>
</dbReference>